<name>A0A1W7A0T6_9HYPH</name>
<organism evidence="7 8">
    <name type="scientific">Pseudorhodoplanes sinuspersici</name>
    <dbReference type="NCBI Taxonomy" id="1235591"/>
    <lineage>
        <taxon>Bacteria</taxon>
        <taxon>Pseudomonadati</taxon>
        <taxon>Pseudomonadota</taxon>
        <taxon>Alphaproteobacteria</taxon>
        <taxon>Hyphomicrobiales</taxon>
        <taxon>Pseudorhodoplanes</taxon>
    </lineage>
</organism>
<dbReference type="Proteomes" id="UP000194137">
    <property type="component" value="Chromosome"/>
</dbReference>
<dbReference type="STRING" id="1235591.CAK95_25700"/>
<evidence type="ECO:0000313" key="8">
    <source>
        <dbReference type="Proteomes" id="UP000194137"/>
    </source>
</evidence>
<keyword evidence="5 6" id="KW-0472">Membrane</keyword>
<protein>
    <submittedName>
        <fullName evidence="7">AI-2E family transporter</fullName>
    </submittedName>
</protein>
<feature type="transmembrane region" description="Helical" evidence="6">
    <location>
        <begin position="254"/>
        <end position="272"/>
    </location>
</feature>
<feature type="transmembrane region" description="Helical" evidence="6">
    <location>
        <begin position="136"/>
        <end position="155"/>
    </location>
</feature>
<keyword evidence="3 6" id="KW-0812">Transmembrane</keyword>
<keyword evidence="8" id="KW-1185">Reference proteome</keyword>
<evidence type="ECO:0000256" key="6">
    <source>
        <dbReference type="SAM" id="Phobius"/>
    </source>
</evidence>
<dbReference type="PANTHER" id="PTHR21716">
    <property type="entry name" value="TRANSMEMBRANE PROTEIN"/>
    <property type="match status" value="1"/>
</dbReference>
<dbReference type="AlphaFoldDB" id="A0A1W7A0T6"/>
<dbReference type="GO" id="GO:0016020">
    <property type="term" value="C:membrane"/>
    <property type="evidence" value="ECO:0007669"/>
    <property type="project" value="UniProtKB-SubCell"/>
</dbReference>
<evidence type="ECO:0000256" key="4">
    <source>
        <dbReference type="ARBA" id="ARBA00022989"/>
    </source>
</evidence>
<comment type="subcellular location">
    <subcellularLocation>
        <location evidence="1">Membrane</location>
        <topology evidence="1">Multi-pass membrane protein</topology>
    </subcellularLocation>
</comment>
<evidence type="ECO:0000256" key="3">
    <source>
        <dbReference type="ARBA" id="ARBA00022692"/>
    </source>
</evidence>
<dbReference type="PANTHER" id="PTHR21716:SF64">
    <property type="entry name" value="AI-2 TRANSPORT PROTEIN TQSA"/>
    <property type="match status" value="1"/>
</dbReference>
<evidence type="ECO:0000256" key="5">
    <source>
        <dbReference type="ARBA" id="ARBA00023136"/>
    </source>
</evidence>
<dbReference type="EMBL" id="CP021112">
    <property type="protein sequence ID" value="ARQ03203.1"/>
    <property type="molecule type" value="Genomic_DNA"/>
</dbReference>
<dbReference type="KEGG" id="psin:CAK95_25700"/>
<dbReference type="InterPro" id="IPR002549">
    <property type="entry name" value="AI-2E-like"/>
</dbReference>
<comment type="similarity">
    <text evidence="2">Belongs to the autoinducer-2 exporter (AI-2E) (TC 2.A.86) family.</text>
</comment>
<accession>A0A1W7A0T6</accession>
<dbReference type="GO" id="GO:0055085">
    <property type="term" value="P:transmembrane transport"/>
    <property type="evidence" value="ECO:0007669"/>
    <property type="project" value="TreeGrafter"/>
</dbReference>
<gene>
    <name evidence="7" type="ORF">CAK95_25700</name>
</gene>
<feature type="transmembrane region" description="Helical" evidence="6">
    <location>
        <begin position="70"/>
        <end position="91"/>
    </location>
</feature>
<feature type="transmembrane region" description="Helical" evidence="6">
    <location>
        <begin position="315"/>
        <end position="346"/>
    </location>
</feature>
<evidence type="ECO:0000256" key="2">
    <source>
        <dbReference type="ARBA" id="ARBA00009773"/>
    </source>
</evidence>
<sequence>MNPPPPSRKPISLTKQLIFWACAFLVLAALLWLLNEVLLPFIAGMVLAYLLDPSVRRLQKLGLNRTLASVVIVVLVIVLLTLGLILLLPALGEQIAGFMEKLPQYMDRVRQLAQEQSQGWLGQFVGEKLPEAQKSLGGVASSAAGWIAAFLGSIWSGGKALVSVISLLIITPIVAFYLLLDWERMIVKVDSWIPLQHKDTVRGLAREMDAAISGFVRGQALVCLILGVIYSVGLIAIGVNFGLLIGLIAAFLSFAPYIGTITGFILAVGVALAQFWPDWTMPAAAAGIFIFGQFIEGNILQPLLVGKEIGLHPVWLMFSLIAFGVLFGFVGLLVAVPVAAAIGVLVRFMLRQYLASPFYTGNQQG</sequence>
<evidence type="ECO:0000313" key="7">
    <source>
        <dbReference type="EMBL" id="ARQ03203.1"/>
    </source>
</evidence>
<feature type="transmembrane region" description="Helical" evidence="6">
    <location>
        <begin position="221"/>
        <end position="248"/>
    </location>
</feature>
<evidence type="ECO:0000256" key="1">
    <source>
        <dbReference type="ARBA" id="ARBA00004141"/>
    </source>
</evidence>
<feature type="transmembrane region" description="Helical" evidence="6">
    <location>
        <begin position="279"/>
        <end position="295"/>
    </location>
</feature>
<feature type="transmembrane region" description="Helical" evidence="6">
    <location>
        <begin position="17"/>
        <end position="50"/>
    </location>
</feature>
<keyword evidence="4 6" id="KW-1133">Transmembrane helix</keyword>
<feature type="transmembrane region" description="Helical" evidence="6">
    <location>
        <begin position="161"/>
        <end position="180"/>
    </location>
</feature>
<proteinExistence type="inferred from homology"/>
<reference evidence="7 8" key="1">
    <citation type="submission" date="2017-05" db="EMBL/GenBank/DDBJ databases">
        <title>Full genome sequence of Pseudorhodoplanes sinuspersici.</title>
        <authorList>
            <person name="Dastgheib S.M.M."/>
            <person name="Shavandi M."/>
            <person name="Tirandaz H."/>
        </authorList>
    </citation>
    <scope>NUCLEOTIDE SEQUENCE [LARGE SCALE GENOMIC DNA]</scope>
    <source>
        <strain evidence="7 8">RIPI110</strain>
    </source>
</reference>
<dbReference type="Pfam" id="PF01594">
    <property type="entry name" value="AI-2E_transport"/>
    <property type="match status" value="1"/>
</dbReference>